<evidence type="ECO:0000256" key="1">
    <source>
        <dbReference type="ARBA" id="ARBA00000900"/>
    </source>
</evidence>
<protein>
    <recommendedName>
        <fullName evidence="11">Ubiquitin conjugation factor E4 A</fullName>
        <ecNumber evidence="5">2.3.2.27</ecNumber>
    </recommendedName>
</protein>
<evidence type="ECO:0000256" key="2">
    <source>
        <dbReference type="ARBA" id="ARBA00004496"/>
    </source>
</evidence>
<dbReference type="SUPFAM" id="SSF57850">
    <property type="entry name" value="RING/U-box"/>
    <property type="match status" value="1"/>
</dbReference>
<evidence type="ECO:0000313" key="15">
    <source>
        <dbReference type="Proteomes" id="UP000838878"/>
    </source>
</evidence>
<dbReference type="Proteomes" id="UP000838878">
    <property type="component" value="Chromosome 10"/>
</dbReference>
<name>A0A8J9V409_9NEOP</name>
<feature type="region of interest" description="Disordered" evidence="12">
    <location>
        <begin position="18"/>
        <end position="37"/>
    </location>
</feature>
<dbReference type="InterPro" id="IPR003613">
    <property type="entry name" value="Ubox_domain"/>
</dbReference>
<dbReference type="GO" id="GO:0000209">
    <property type="term" value="P:protein polyubiquitination"/>
    <property type="evidence" value="ECO:0007669"/>
    <property type="project" value="TreeGrafter"/>
</dbReference>
<evidence type="ECO:0000256" key="3">
    <source>
        <dbReference type="ARBA" id="ARBA00004906"/>
    </source>
</evidence>
<dbReference type="EMBL" id="OV170230">
    <property type="protein sequence ID" value="CAH0715528.1"/>
    <property type="molecule type" value="Genomic_DNA"/>
</dbReference>
<dbReference type="Gene3D" id="3.30.40.10">
    <property type="entry name" value="Zinc/RING finger domain, C3HC4 (zinc finger)"/>
    <property type="match status" value="1"/>
</dbReference>
<evidence type="ECO:0000259" key="13">
    <source>
        <dbReference type="PROSITE" id="PS51698"/>
    </source>
</evidence>
<dbReference type="OrthoDB" id="20295at2759"/>
<dbReference type="GO" id="GO:0036503">
    <property type="term" value="P:ERAD pathway"/>
    <property type="evidence" value="ECO:0007669"/>
    <property type="project" value="InterPro"/>
</dbReference>
<dbReference type="GO" id="GO:0034450">
    <property type="term" value="F:ubiquitin-ubiquitin ligase activity"/>
    <property type="evidence" value="ECO:0007669"/>
    <property type="project" value="InterPro"/>
</dbReference>
<dbReference type="GO" id="GO:0006511">
    <property type="term" value="P:ubiquitin-dependent protein catabolic process"/>
    <property type="evidence" value="ECO:0007669"/>
    <property type="project" value="InterPro"/>
</dbReference>
<feature type="domain" description="U-box" evidence="13">
    <location>
        <begin position="949"/>
        <end position="1023"/>
    </location>
</feature>
<dbReference type="EC" id="2.3.2.27" evidence="5"/>
<sequence>MSDSNPFAGLLGVSEVKSSNNQEANESPELLNKNQSQENEKIKTINSIVEDVFHFTINPNAVKGEADRQLVYLEELAQALNPRIYIDLEALEQALFERLLLQDIEQSVIPKSITSFKDHVIQKNVFPYLFSSMENIQSYNLSEKPYIKNALDKMMELIFRNAVTALKQPALFEGQDFSFQLVAILQHGGLQSHTFFNDLIKAFVSDGDSECQSQLKETMIPVLQRIHTDINNSNLINLPIYILPSIQLFASNPNLAPILMDACEPKMESHGRKYQDTVIGALLNLSVLPRTGTALHEFFENPLDQAVTSLIESSVWNATSHLTNNMHKIFLALLRGGAQLKNRLLSWIGKCLKSNVARGKLWNVQAGEMSTTTLTCVSDGFMVNLGAVLLHLCQPFCTKADDPKALKIDPTYGAVTPEECAAKSVHLDCLYNETCLLPPRETEDGQTIKRPTADTYTFVTECFYMTHKCIDLGVRVCAEKLYRTGQELGRAQRALADVAAAHHMLDPLRQRARFLMTKFVSLRCALLESEMLTNLHRLQATTCTWLVQVAVRADAGPRAAYMPATLMELTIPVTTPPPDTLRCVPEFVLENIVVLITMARRTVGAITDEADTAGLLQPALTLVLTFMGDSTRTYNPHLRARLAECLEAMLPNHPDDQQPLSNMASFYREQLFKEHPHRLQLVPCLLDVFVGIEMTGQSVQFEQKFNYRRPMYLVMDFLWNSEEHREAFTRLAKEAEANMEAVHPPLFLRFVNLLINDAIFLLDEALGNMAQIRTMQTAQESGAWASLPAQEREQNLANLSHVGMLARFDNILGRDTVRTLVRLAAHAPYVFCHPTLVERIASMLNYFLLHLVGPNKKNFKVKDMKEFEFEPANTVLDICRMYVELGGNQRFCAAVSDDGRSYSPQLFTLAEAVLVRIGGGGLITSLQEVASRVALFAEQRQRDEEILANAPEDFLDPIMSTIMLDPVILPSSRTTVDRTTIARHLLSDQSDPFNRSPLSMDQVTSNTELKERIHAWIAEKKQNLVQPTSSST</sequence>
<dbReference type="GO" id="GO:0005737">
    <property type="term" value="C:cytoplasm"/>
    <property type="evidence" value="ECO:0007669"/>
    <property type="project" value="UniProtKB-SubCell"/>
</dbReference>
<keyword evidence="7" id="KW-0808">Transferase</keyword>
<evidence type="ECO:0000256" key="10">
    <source>
        <dbReference type="ARBA" id="ARBA00037624"/>
    </source>
</evidence>
<dbReference type="PANTHER" id="PTHR13931:SF16">
    <property type="entry name" value="UBIQUITIN CONJUGATION FACTOR E4 A"/>
    <property type="match status" value="1"/>
</dbReference>
<dbReference type="FunFam" id="3.30.40.10:FF:000055">
    <property type="entry name" value="Ubiquitin conjugation factor e4 a"/>
    <property type="match status" value="1"/>
</dbReference>
<organism evidence="14 15">
    <name type="scientific">Brenthis ino</name>
    <name type="common">lesser marbled fritillary</name>
    <dbReference type="NCBI Taxonomy" id="405034"/>
    <lineage>
        <taxon>Eukaryota</taxon>
        <taxon>Metazoa</taxon>
        <taxon>Ecdysozoa</taxon>
        <taxon>Arthropoda</taxon>
        <taxon>Hexapoda</taxon>
        <taxon>Insecta</taxon>
        <taxon>Pterygota</taxon>
        <taxon>Neoptera</taxon>
        <taxon>Endopterygota</taxon>
        <taxon>Lepidoptera</taxon>
        <taxon>Glossata</taxon>
        <taxon>Ditrysia</taxon>
        <taxon>Papilionoidea</taxon>
        <taxon>Nymphalidae</taxon>
        <taxon>Heliconiinae</taxon>
        <taxon>Argynnini</taxon>
        <taxon>Brenthis</taxon>
    </lineage>
</organism>
<comment type="pathway">
    <text evidence="3">Protein modification; protein ubiquitination.</text>
</comment>
<comment type="catalytic activity">
    <reaction evidence="1">
        <text>S-ubiquitinyl-[E2 ubiquitin-conjugating enzyme]-L-cysteine + [acceptor protein]-L-lysine = [E2 ubiquitin-conjugating enzyme]-L-cysteine + N(6)-ubiquitinyl-[acceptor protein]-L-lysine.</text>
        <dbReference type="EC" id="2.3.2.27"/>
    </reaction>
</comment>
<comment type="function">
    <text evidence="10">Ubiquitin-protein ligase that probably functions as an E3 ligase in conjunction with specific E1 and E2 ligases. May also function as an E4 ligase mediating the assembly of polyubiquitin chains on substrates ubiquitinated by another E3 ubiquitin ligase. Mediates 'Lys-48'-linked polyubiquitination of substrates.</text>
</comment>
<keyword evidence="9" id="KW-0007">Acetylation</keyword>
<proteinExistence type="inferred from homology"/>
<gene>
    <name evidence="14" type="ORF">BINO364_LOCUS2440</name>
</gene>
<evidence type="ECO:0000256" key="8">
    <source>
        <dbReference type="ARBA" id="ARBA00022786"/>
    </source>
</evidence>
<dbReference type="SMART" id="SM00504">
    <property type="entry name" value="Ubox"/>
    <property type="match status" value="1"/>
</dbReference>
<reference evidence="14" key="1">
    <citation type="submission" date="2021-12" db="EMBL/GenBank/DDBJ databases">
        <authorList>
            <person name="Martin H S."/>
        </authorList>
    </citation>
    <scope>NUCLEOTIDE SEQUENCE</scope>
</reference>
<dbReference type="CDD" id="cd16657">
    <property type="entry name" value="RING-Ubox_UBE4A"/>
    <property type="match status" value="1"/>
</dbReference>
<keyword evidence="6" id="KW-0963">Cytoplasm</keyword>
<keyword evidence="8" id="KW-0833">Ubl conjugation pathway</keyword>
<feature type="non-terminal residue" evidence="14">
    <location>
        <position position="1032"/>
    </location>
</feature>
<evidence type="ECO:0000256" key="11">
    <source>
        <dbReference type="ARBA" id="ARBA00040077"/>
    </source>
</evidence>
<dbReference type="GO" id="GO:0000151">
    <property type="term" value="C:ubiquitin ligase complex"/>
    <property type="evidence" value="ECO:0007669"/>
    <property type="project" value="InterPro"/>
</dbReference>
<dbReference type="Pfam" id="PF10408">
    <property type="entry name" value="Ufd2P_core"/>
    <property type="match status" value="1"/>
</dbReference>
<dbReference type="PROSITE" id="PS51698">
    <property type="entry name" value="U_BOX"/>
    <property type="match status" value="1"/>
</dbReference>
<dbReference type="Pfam" id="PF04564">
    <property type="entry name" value="U-box"/>
    <property type="match status" value="1"/>
</dbReference>
<dbReference type="InterPro" id="IPR045132">
    <property type="entry name" value="UBE4"/>
</dbReference>
<evidence type="ECO:0000256" key="6">
    <source>
        <dbReference type="ARBA" id="ARBA00022490"/>
    </source>
</evidence>
<evidence type="ECO:0000256" key="5">
    <source>
        <dbReference type="ARBA" id="ARBA00012483"/>
    </source>
</evidence>
<evidence type="ECO:0000256" key="9">
    <source>
        <dbReference type="ARBA" id="ARBA00022990"/>
    </source>
</evidence>
<dbReference type="GO" id="GO:0005634">
    <property type="term" value="C:nucleus"/>
    <property type="evidence" value="ECO:0007669"/>
    <property type="project" value="TreeGrafter"/>
</dbReference>
<evidence type="ECO:0000256" key="7">
    <source>
        <dbReference type="ARBA" id="ARBA00022679"/>
    </source>
</evidence>
<dbReference type="UniPathway" id="UPA00143"/>
<dbReference type="AlphaFoldDB" id="A0A8J9V409"/>
<evidence type="ECO:0000256" key="4">
    <source>
        <dbReference type="ARBA" id="ARBA00007434"/>
    </source>
</evidence>
<comment type="subcellular location">
    <subcellularLocation>
        <location evidence="2">Cytoplasm</location>
    </subcellularLocation>
</comment>
<evidence type="ECO:0000256" key="12">
    <source>
        <dbReference type="SAM" id="MobiDB-lite"/>
    </source>
</evidence>
<dbReference type="InterPro" id="IPR013083">
    <property type="entry name" value="Znf_RING/FYVE/PHD"/>
</dbReference>
<comment type="similarity">
    <text evidence="4">Belongs to the ubiquitin conjugation factor E4 family.</text>
</comment>
<keyword evidence="15" id="KW-1185">Reference proteome</keyword>
<evidence type="ECO:0000313" key="14">
    <source>
        <dbReference type="EMBL" id="CAH0715528.1"/>
    </source>
</evidence>
<accession>A0A8J9V409</accession>
<dbReference type="PANTHER" id="PTHR13931">
    <property type="entry name" value="UBIQUITINATION FACTOR E4"/>
    <property type="match status" value="1"/>
</dbReference>
<dbReference type="InterPro" id="IPR019474">
    <property type="entry name" value="Ub_conjug_fac_E4_core"/>
</dbReference>